<dbReference type="EMBL" id="BPLR01014709">
    <property type="protein sequence ID" value="GIY70726.1"/>
    <property type="molecule type" value="Genomic_DNA"/>
</dbReference>
<sequence>MRSTRFSWLNLKDSCREEVECSPKFFYIIIIAHAIIGKNSRLFARQLTSQRASQAWSMGLGSRERAGHSIWSIAIGAQGEWCEGRPYYLPKSPIEAKMTYVCF</sequence>
<accession>A0AAV4VLJ8</accession>
<proteinExistence type="predicted"/>
<dbReference type="AlphaFoldDB" id="A0AAV4VLJ8"/>
<organism evidence="1 2">
    <name type="scientific">Caerostris extrusa</name>
    <name type="common">Bark spider</name>
    <name type="synonym">Caerostris bankana</name>
    <dbReference type="NCBI Taxonomy" id="172846"/>
    <lineage>
        <taxon>Eukaryota</taxon>
        <taxon>Metazoa</taxon>
        <taxon>Ecdysozoa</taxon>
        <taxon>Arthropoda</taxon>
        <taxon>Chelicerata</taxon>
        <taxon>Arachnida</taxon>
        <taxon>Araneae</taxon>
        <taxon>Araneomorphae</taxon>
        <taxon>Entelegynae</taxon>
        <taxon>Araneoidea</taxon>
        <taxon>Araneidae</taxon>
        <taxon>Caerostris</taxon>
    </lineage>
</organism>
<evidence type="ECO:0008006" key="3">
    <source>
        <dbReference type="Google" id="ProtNLM"/>
    </source>
</evidence>
<dbReference type="Proteomes" id="UP001054945">
    <property type="component" value="Unassembled WGS sequence"/>
</dbReference>
<gene>
    <name evidence="1" type="ORF">CEXT_418571</name>
</gene>
<protein>
    <recommendedName>
        <fullName evidence="3">Ycf15</fullName>
    </recommendedName>
</protein>
<keyword evidence="2" id="KW-1185">Reference proteome</keyword>
<evidence type="ECO:0000313" key="1">
    <source>
        <dbReference type="EMBL" id="GIY70726.1"/>
    </source>
</evidence>
<reference evidence="1 2" key="1">
    <citation type="submission" date="2021-06" db="EMBL/GenBank/DDBJ databases">
        <title>Caerostris extrusa draft genome.</title>
        <authorList>
            <person name="Kono N."/>
            <person name="Arakawa K."/>
        </authorList>
    </citation>
    <scope>NUCLEOTIDE SEQUENCE [LARGE SCALE GENOMIC DNA]</scope>
</reference>
<evidence type="ECO:0000313" key="2">
    <source>
        <dbReference type="Proteomes" id="UP001054945"/>
    </source>
</evidence>
<comment type="caution">
    <text evidence="1">The sequence shown here is derived from an EMBL/GenBank/DDBJ whole genome shotgun (WGS) entry which is preliminary data.</text>
</comment>
<name>A0AAV4VLJ8_CAEEX</name>